<name>G2GI48_9ACTN</name>
<evidence type="ECO:0000256" key="2">
    <source>
        <dbReference type="SAM" id="SignalP"/>
    </source>
</evidence>
<feature type="region of interest" description="Disordered" evidence="1">
    <location>
        <begin position="108"/>
        <end position="137"/>
    </location>
</feature>
<dbReference type="EMBL" id="AGBF01000121">
    <property type="protein sequence ID" value="EGX56815.1"/>
    <property type="molecule type" value="Genomic_DNA"/>
</dbReference>
<accession>G2GI48</accession>
<evidence type="ECO:0000256" key="1">
    <source>
        <dbReference type="SAM" id="MobiDB-lite"/>
    </source>
</evidence>
<comment type="caution">
    <text evidence="3">The sequence shown here is derived from an EMBL/GenBank/DDBJ whole genome shotgun (WGS) entry which is preliminary data.</text>
</comment>
<evidence type="ECO:0000313" key="4">
    <source>
        <dbReference type="Proteomes" id="UP000004217"/>
    </source>
</evidence>
<feature type="signal peptide" evidence="2">
    <location>
        <begin position="1"/>
        <end position="35"/>
    </location>
</feature>
<reference evidence="3 4" key="1">
    <citation type="submission" date="2011-08" db="EMBL/GenBank/DDBJ databases">
        <authorList>
            <person name="Lin Y."/>
            <person name="Hao X."/>
            <person name="Johnstone L."/>
            <person name="Miller S.J."/>
            <person name="Wei G."/>
            <person name="Rensing C."/>
        </authorList>
    </citation>
    <scope>NUCLEOTIDE SEQUENCE [LARGE SCALE GENOMIC DNA]</scope>
    <source>
        <strain evidence="3 4">K42</strain>
    </source>
</reference>
<organism evidence="3 4">
    <name type="scientific">Streptomyces zinciresistens K42</name>
    <dbReference type="NCBI Taxonomy" id="700597"/>
    <lineage>
        <taxon>Bacteria</taxon>
        <taxon>Bacillati</taxon>
        <taxon>Actinomycetota</taxon>
        <taxon>Actinomycetes</taxon>
        <taxon>Kitasatosporales</taxon>
        <taxon>Streptomycetaceae</taxon>
        <taxon>Streptomyces</taxon>
    </lineage>
</organism>
<evidence type="ECO:0000313" key="3">
    <source>
        <dbReference type="EMBL" id="EGX56815.1"/>
    </source>
</evidence>
<feature type="region of interest" description="Disordered" evidence="1">
    <location>
        <begin position="45"/>
        <end position="93"/>
    </location>
</feature>
<dbReference type="RefSeq" id="WP_007500350.1">
    <property type="nucleotide sequence ID" value="NZ_AGBF01000121.1"/>
</dbReference>
<proteinExistence type="predicted"/>
<dbReference type="OrthoDB" id="4311603at2"/>
<feature type="chain" id="PRO_5003429508" description="Secreted protein" evidence="2">
    <location>
        <begin position="36"/>
        <end position="137"/>
    </location>
</feature>
<protein>
    <recommendedName>
        <fullName evidence="5">Secreted protein</fullName>
    </recommendedName>
</protein>
<sequence length="137" mass="14289">MTRDHRSASWTGAVLVMLLAALMHVLACSHGPASAAAMGADTPLSVTAACGSPSERPGPGVDRPAPSDDSDMHCQGVDQSTMQPSRDVAPTLPVVHDVLPADRTPIRWLSARPPDSTPLPGRSSHGNARALIGVWRT</sequence>
<gene>
    <name evidence="3" type="ORF">SZN_25939</name>
</gene>
<evidence type="ECO:0008006" key="5">
    <source>
        <dbReference type="Google" id="ProtNLM"/>
    </source>
</evidence>
<keyword evidence="4" id="KW-1185">Reference proteome</keyword>
<dbReference type="PATRIC" id="fig|700597.3.peg.5094"/>
<dbReference type="AlphaFoldDB" id="G2GI48"/>
<dbReference type="Proteomes" id="UP000004217">
    <property type="component" value="Unassembled WGS sequence"/>
</dbReference>
<keyword evidence="2" id="KW-0732">Signal</keyword>